<keyword evidence="4" id="KW-1185">Reference proteome</keyword>
<dbReference type="InterPro" id="IPR006073">
    <property type="entry name" value="GTP-bd"/>
</dbReference>
<organism evidence="3 4">
    <name type="scientific">Phanerochaete sordida</name>
    <dbReference type="NCBI Taxonomy" id="48140"/>
    <lineage>
        <taxon>Eukaryota</taxon>
        <taxon>Fungi</taxon>
        <taxon>Dikarya</taxon>
        <taxon>Basidiomycota</taxon>
        <taxon>Agaricomycotina</taxon>
        <taxon>Agaricomycetes</taxon>
        <taxon>Polyporales</taxon>
        <taxon>Phanerochaetaceae</taxon>
        <taxon>Phanerochaete</taxon>
    </lineage>
</organism>
<dbReference type="InterPro" id="IPR027417">
    <property type="entry name" value="P-loop_NTPase"/>
</dbReference>
<comment type="caution">
    <text evidence="3">The sequence shown here is derived from an EMBL/GenBank/DDBJ whole genome shotgun (WGS) entry which is preliminary data.</text>
</comment>
<proteinExistence type="predicted"/>
<protein>
    <submittedName>
        <fullName evidence="3">GTPase domain-containing protein</fullName>
    </submittedName>
</protein>
<evidence type="ECO:0000256" key="1">
    <source>
        <dbReference type="SAM" id="MobiDB-lite"/>
    </source>
</evidence>
<dbReference type="CDD" id="cd00882">
    <property type="entry name" value="Ras_like_GTPase"/>
    <property type="match status" value="1"/>
</dbReference>
<dbReference type="Pfam" id="PF01926">
    <property type="entry name" value="MMR_HSR1"/>
    <property type="match status" value="1"/>
</dbReference>
<evidence type="ECO:0000313" key="3">
    <source>
        <dbReference type="EMBL" id="GJE95421.1"/>
    </source>
</evidence>
<feature type="region of interest" description="Disordered" evidence="1">
    <location>
        <begin position="224"/>
        <end position="262"/>
    </location>
</feature>
<reference evidence="3 4" key="1">
    <citation type="submission" date="2021-08" db="EMBL/GenBank/DDBJ databases">
        <title>Draft Genome Sequence of Phanerochaete sordida strain YK-624.</title>
        <authorList>
            <person name="Mori T."/>
            <person name="Dohra H."/>
            <person name="Suzuki T."/>
            <person name="Kawagishi H."/>
            <person name="Hirai H."/>
        </authorList>
    </citation>
    <scope>NUCLEOTIDE SEQUENCE [LARGE SCALE GENOMIC DNA]</scope>
    <source>
        <strain evidence="3 4">YK-624</strain>
    </source>
</reference>
<dbReference type="SUPFAM" id="SSF52540">
    <property type="entry name" value="P-loop containing nucleoside triphosphate hydrolases"/>
    <property type="match status" value="1"/>
</dbReference>
<sequence>MSDVLIAIMGATGTGKSTFVNLVSGSQLPVGEGLRSCTTEVRSSQPFELLGRQVTLIDTPGFDDTLKTDTEILKLIASYLANAYRENKKLRGVIYMHRISDFRVGGISRRNFGMFRSLCGDNTLANVVVVTNMWSEVSAEKGAARECELATDAALFKPVLDKGAALLRHENTFASAQAILGRLVANVPLPLQIQRELVEEHKALEQTAANEELKTQEILEAQRRHEEELQRQREAAEAAQRALEEQRARDLAEAQRQREIQEAQARAERERVQRELEEARRQEEERLRQVQLALEQEAAARAAEEERLRQVREQQAREAEEQEEARRRHQAEMERIERERSDGDCRIF</sequence>
<evidence type="ECO:0000313" key="4">
    <source>
        <dbReference type="Proteomes" id="UP000703269"/>
    </source>
</evidence>
<dbReference type="Proteomes" id="UP000703269">
    <property type="component" value="Unassembled WGS sequence"/>
</dbReference>
<name>A0A9P3GI80_9APHY</name>
<dbReference type="AlphaFoldDB" id="A0A9P3GI80"/>
<evidence type="ECO:0000259" key="2">
    <source>
        <dbReference type="Pfam" id="PF01926"/>
    </source>
</evidence>
<dbReference type="OrthoDB" id="8954335at2759"/>
<dbReference type="GO" id="GO:0005525">
    <property type="term" value="F:GTP binding"/>
    <property type="evidence" value="ECO:0007669"/>
    <property type="project" value="InterPro"/>
</dbReference>
<gene>
    <name evidence="3" type="ORF">PsYK624_116050</name>
</gene>
<feature type="region of interest" description="Disordered" evidence="1">
    <location>
        <begin position="298"/>
        <end position="348"/>
    </location>
</feature>
<dbReference type="EMBL" id="BPQB01000048">
    <property type="protein sequence ID" value="GJE95421.1"/>
    <property type="molecule type" value="Genomic_DNA"/>
</dbReference>
<feature type="compositionally biased region" description="Basic and acidic residues" evidence="1">
    <location>
        <begin position="302"/>
        <end position="348"/>
    </location>
</feature>
<dbReference type="Gene3D" id="3.40.50.300">
    <property type="entry name" value="P-loop containing nucleotide triphosphate hydrolases"/>
    <property type="match status" value="1"/>
</dbReference>
<feature type="domain" description="G" evidence="2">
    <location>
        <begin position="6"/>
        <end position="95"/>
    </location>
</feature>
<accession>A0A9P3GI80</accession>